<feature type="compositionally biased region" description="Polar residues" evidence="2">
    <location>
        <begin position="73"/>
        <end position="85"/>
    </location>
</feature>
<proteinExistence type="predicted"/>
<keyword evidence="1" id="KW-0175">Coiled coil</keyword>
<feature type="compositionally biased region" description="Basic and acidic residues" evidence="2">
    <location>
        <begin position="188"/>
        <end position="200"/>
    </location>
</feature>
<gene>
    <name evidence="3" type="ORF">CC78DRAFT_564012</name>
</gene>
<evidence type="ECO:0000256" key="1">
    <source>
        <dbReference type="SAM" id="Coils"/>
    </source>
</evidence>
<dbReference type="OrthoDB" id="429427at2759"/>
<feature type="compositionally biased region" description="Acidic residues" evidence="2">
    <location>
        <begin position="201"/>
        <end position="214"/>
    </location>
</feature>
<sequence>MKRSGSGRVPRKIGGDGEGEGGDESRSQPDISKAPPEPVVKRPLFSKAKKRSSLRISFGPSDADGNGSEESSDSTVVTPKKSNLSRIAIEKNAERRARPPLVSELSNPRAGLDENRPSYSKDYIAELRNSTPSTPKDLDKVPTDDDSDSCAIDIASKFGPLATLSAEEPSAIPTEAEIREKKARRARAAREHAASELHNGDEEEDNWDSNEEDEFRTNRNEVSLRAKDKYAETRLVRDDEDIAEGFDEYVEDGSISIGRKAEREAERKRRAEMAQLIAEAEGGSEEDESDSEVERNAAYEEAQTRAGAYGTKVQQTDNGARTPPKITPLPDLTDIIMKMEADLASKKQRKQSILRELEEVKEEKVHIAERQKYIQEQLEKTGQQYEKLRQEAGMAAIPMNATDGPTLIVERGLESLGTTPIPARDEEAGDE</sequence>
<feature type="coiled-coil region" evidence="1">
    <location>
        <begin position="336"/>
        <end position="391"/>
    </location>
</feature>
<evidence type="ECO:0000313" key="3">
    <source>
        <dbReference type="EMBL" id="KAF2270677.1"/>
    </source>
</evidence>
<feature type="region of interest" description="Disordered" evidence="2">
    <location>
        <begin position="277"/>
        <end position="331"/>
    </location>
</feature>
<evidence type="ECO:0008006" key="5">
    <source>
        <dbReference type="Google" id="ProtNLM"/>
    </source>
</evidence>
<name>A0A9P4NCF6_9PLEO</name>
<comment type="caution">
    <text evidence="3">The sequence shown here is derived from an EMBL/GenBank/DDBJ whole genome shotgun (WGS) entry which is preliminary data.</text>
</comment>
<keyword evidence="4" id="KW-1185">Reference proteome</keyword>
<dbReference type="InterPro" id="IPR028211">
    <property type="entry name" value="Ntr2"/>
</dbReference>
<accession>A0A9P4NCF6</accession>
<feature type="compositionally biased region" description="Basic and acidic residues" evidence="2">
    <location>
        <begin position="88"/>
        <end position="97"/>
    </location>
</feature>
<evidence type="ECO:0000256" key="2">
    <source>
        <dbReference type="SAM" id="MobiDB-lite"/>
    </source>
</evidence>
<feature type="region of interest" description="Disordered" evidence="2">
    <location>
        <begin position="1"/>
        <end position="148"/>
    </location>
</feature>
<dbReference type="Proteomes" id="UP000800093">
    <property type="component" value="Unassembled WGS sequence"/>
</dbReference>
<dbReference type="GO" id="GO:0071008">
    <property type="term" value="C:U2-type post-mRNA release spliceosomal complex"/>
    <property type="evidence" value="ECO:0007669"/>
    <property type="project" value="InterPro"/>
</dbReference>
<feature type="region of interest" description="Disordered" evidence="2">
    <location>
        <begin position="165"/>
        <end position="232"/>
    </location>
</feature>
<dbReference type="EMBL" id="ML986579">
    <property type="protein sequence ID" value="KAF2270677.1"/>
    <property type="molecule type" value="Genomic_DNA"/>
</dbReference>
<dbReference type="AlphaFoldDB" id="A0A9P4NCF6"/>
<feature type="compositionally biased region" description="Basic residues" evidence="2">
    <location>
        <begin position="1"/>
        <end position="11"/>
    </location>
</feature>
<feature type="compositionally biased region" description="Acidic residues" evidence="2">
    <location>
        <begin position="282"/>
        <end position="291"/>
    </location>
</feature>
<evidence type="ECO:0000313" key="4">
    <source>
        <dbReference type="Proteomes" id="UP000800093"/>
    </source>
</evidence>
<organism evidence="3 4">
    <name type="scientific">Lojkania enalia</name>
    <dbReference type="NCBI Taxonomy" id="147567"/>
    <lineage>
        <taxon>Eukaryota</taxon>
        <taxon>Fungi</taxon>
        <taxon>Dikarya</taxon>
        <taxon>Ascomycota</taxon>
        <taxon>Pezizomycotina</taxon>
        <taxon>Dothideomycetes</taxon>
        <taxon>Pleosporomycetidae</taxon>
        <taxon>Pleosporales</taxon>
        <taxon>Pleosporales incertae sedis</taxon>
        <taxon>Lojkania</taxon>
    </lineage>
</organism>
<reference evidence="4" key="1">
    <citation type="journal article" date="2020" name="Stud. Mycol.">
        <title>101 Dothideomycetes genomes: A test case for predicting lifestyles and emergence of pathogens.</title>
        <authorList>
            <person name="Haridas S."/>
            <person name="Albert R."/>
            <person name="Binder M."/>
            <person name="Bloem J."/>
            <person name="LaButti K."/>
            <person name="Salamov A."/>
            <person name="Andreopoulos B."/>
            <person name="Baker S."/>
            <person name="Barry K."/>
            <person name="Bills G."/>
            <person name="Bluhm B."/>
            <person name="Cannon C."/>
            <person name="Castanera R."/>
            <person name="Culley D."/>
            <person name="Daum C."/>
            <person name="Ezra D."/>
            <person name="Gonzalez J."/>
            <person name="Henrissat B."/>
            <person name="Kuo A."/>
            <person name="Liang C."/>
            <person name="Lipzen A."/>
            <person name="Lutzoni F."/>
            <person name="Magnuson J."/>
            <person name="Mondo S."/>
            <person name="Nolan M."/>
            <person name="Ohm R."/>
            <person name="Pangilinan J."/>
            <person name="Park H.-J."/>
            <person name="Ramirez L."/>
            <person name="Alfaro M."/>
            <person name="Sun H."/>
            <person name="Tritt A."/>
            <person name="Yoshinaga Y."/>
            <person name="Zwiers L.-H."/>
            <person name="Turgeon B."/>
            <person name="Goodwin S."/>
            <person name="Spatafora J."/>
            <person name="Crous P."/>
            <person name="Grigoriev I."/>
        </authorList>
    </citation>
    <scope>NUCLEOTIDE SEQUENCE [LARGE SCALE GENOMIC DNA]</scope>
    <source>
        <strain evidence="4">CBS 304.66</strain>
    </source>
</reference>
<feature type="compositionally biased region" description="Basic and acidic residues" evidence="2">
    <location>
        <begin position="215"/>
        <end position="232"/>
    </location>
</feature>
<protein>
    <recommendedName>
        <fullName evidence="5">Nineteen complex-related protein 2-domain-containing protein</fullName>
    </recommendedName>
</protein>
<dbReference type="GO" id="GO:0000390">
    <property type="term" value="P:spliceosomal complex disassembly"/>
    <property type="evidence" value="ECO:0007669"/>
    <property type="project" value="InterPro"/>
</dbReference>
<dbReference type="Pfam" id="PF15458">
    <property type="entry name" value="NTR2"/>
    <property type="match status" value="1"/>
</dbReference>
<feature type="region of interest" description="Disordered" evidence="2">
    <location>
        <begin position="412"/>
        <end position="431"/>
    </location>
</feature>